<keyword evidence="1" id="KW-1133">Transmembrane helix</keyword>
<dbReference type="OrthoDB" id="389438at2759"/>
<feature type="transmembrane region" description="Helical" evidence="1">
    <location>
        <begin position="167"/>
        <end position="187"/>
    </location>
</feature>
<evidence type="ECO:0000313" key="2">
    <source>
        <dbReference type="EMBL" id="KNA01763.1"/>
    </source>
</evidence>
<evidence type="ECO:0000313" key="3">
    <source>
        <dbReference type="Proteomes" id="UP000053239"/>
    </source>
</evidence>
<gene>
    <name evidence="2" type="ORF">PVNG_05615</name>
</gene>
<dbReference type="Pfam" id="PF12420">
    <property type="entry name" value="DUF3671"/>
    <property type="match status" value="1"/>
</dbReference>
<evidence type="ECO:0008006" key="4">
    <source>
        <dbReference type="Google" id="ProtNLM"/>
    </source>
</evidence>
<protein>
    <recommendedName>
        <fullName evidence="4">Variable surface protein Vir35</fullName>
    </recommendedName>
</protein>
<proteinExistence type="predicted"/>
<name>A0A0J9U3N1_PLAVI</name>
<evidence type="ECO:0000256" key="1">
    <source>
        <dbReference type="SAM" id="Phobius"/>
    </source>
</evidence>
<reference evidence="2 3" key="1">
    <citation type="submission" date="2011-09" db="EMBL/GenBank/DDBJ databases">
        <title>The Genome Sequence of Plasmodium vivax North Korean.</title>
        <authorList>
            <consortium name="The Broad Institute Genome Sequencing Platform"/>
            <consortium name="The Broad Institute Genome Sequencing Center for Infectious Disease"/>
            <person name="Neafsey D."/>
            <person name="Carlton J."/>
            <person name="Barnwell J."/>
            <person name="Collins W."/>
            <person name="Escalante A."/>
            <person name="Mullikin J."/>
            <person name="Saul A."/>
            <person name="Guigo R."/>
            <person name="Camara F."/>
            <person name="Young S.K."/>
            <person name="Zeng Q."/>
            <person name="Gargeya S."/>
            <person name="Fitzgerald M."/>
            <person name="Haas B."/>
            <person name="Abouelleil A."/>
            <person name="Alvarado L."/>
            <person name="Arachchi H.M."/>
            <person name="Berlin A."/>
            <person name="Brown A."/>
            <person name="Chapman S.B."/>
            <person name="Chen Z."/>
            <person name="Dunbar C."/>
            <person name="Freedman E."/>
            <person name="Gearin G."/>
            <person name="Gellesch M."/>
            <person name="Goldberg J."/>
            <person name="Griggs A."/>
            <person name="Gujja S."/>
            <person name="Heiman D."/>
            <person name="Howarth C."/>
            <person name="Larson L."/>
            <person name="Lui A."/>
            <person name="MacDonald P.J.P."/>
            <person name="Montmayeur A."/>
            <person name="Murphy C."/>
            <person name="Neiman D."/>
            <person name="Pearson M."/>
            <person name="Priest M."/>
            <person name="Roberts A."/>
            <person name="Saif S."/>
            <person name="Shea T."/>
            <person name="Shenoy N."/>
            <person name="Sisk P."/>
            <person name="Stolte C."/>
            <person name="Sykes S."/>
            <person name="Wortman J."/>
            <person name="Nusbaum C."/>
            <person name="Birren B."/>
        </authorList>
    </citation>
    <scope>NUCLEOTIDE SEQUENCE [LARGE SCALE GENOMIC DNA]</scope>
    <source>
        <strain evidence="2 3">North Korean</strain>
    </source>
</reference>
<feature type="transmembrane region" description="Helical" evidence="1">
    <location>
        <begin position="22"/>
        <end position="40"/>
    </location>
</feature>
<keyword evidence="1" id="KW-0472">Membrane</keyword>
<keyword evidence="1" id="KW-0812">Transmembrane</keyword>
<organism evidence="2 3">
    <name type="scientific">Plasmodium vivax North Korean</name>
    <dbReference type="NCBI Taxonomy" id="1035514"/>
    <lineage>
        <taxon>Eukaryota</taxon>
        <taxon>Sar</taxon>
        <taxon>Alveolata</taxon>
        <taxon>Apicomplexa</taxon>
        <taxon>Aconoidasida</taxon>
        <taxon>Haemosporida</taxon>
        <taxon>Plasmodiidae</taxon>
        <taxon>Plasmodium</taxon>
        <taxon>Plasmodium (Plasmodium)</taxon>
    </lineage>
</organism>
<accession>A0A0J9U3N1</accession>
<dbReference type="InterPro" id="IPR022139">
    <property type="entry name" value="Fam-L/Fam-M-like_plasmodium"/>
</dbReference>
<dbReference type="EMBL" id="KQ235229">
    <property type="protein sequence ID" value="KNA01763.1"/>
    <property type="molecule type" value="Genomic_DNA"/>
</dbReference>
<feature type="transmembrane region" description="Helical" evidence="1">
    <location>
        <begin position="231"/>
        <end position="254"/>
    </location>
</feature>
<dbReference type="AlphaFoldDB" id="A0A0J9U3N1"/>
<dbReference type="Proteomes" id="UP000053239">
    <property type="component" value="Unassembled WGS sequence"/>
</dbReference>
<sequence>MVSLCNYYQQINLKFTALLKKFTFIFLIWTYNTYIYMDIFSKTLDNKSEHGKILYREIRRLLGKHDINRKLGYAGTGTKLLHDNIGKSKKNVEDASSISSQLNKKGSNNLDSYMKNYKRRYEKKKGLYKLDCYCEKKLFDKINYIEKLSDKMKSDKRGFKKKVSKKYGIGFIILSLIPTLGLIYYILFGVRLSGGAIELCWDKEHYNGSSHNDTTCNVLYKKNWSTTLRNIWISNVIFTYTMIIIVLLFLFYFLSKIVKYEKLKAGKGKMNRKEYICFCKEIFNIN</sequence>